<dbReference type="InterPro" id="IPR003663">
    <property type="entry name" value="Sugar/inositol_transpt"/>
</dbReference>
<dbReference type="InterPro" id="IPR005828">
    <property type="entry name" value="MFS_sugar_transport-like"/>
</dbReference>
<feature type="transmembrane region" description="Helical" evidence="8">
    <location>
        <begin position="493"/>
        <end position="513"/>
    </location>
</feature>
<comment type="similarity">
    <text evidence="2">Belongs to the major facilitator superfamily. Sugar transporter (TC 2.A.1.1) family.</text>
</comment>
<dbReference type="PRINTS" id="PR00171">
    <property type="entry name" value="SUGRTRNSPORT"/>
</dbReference>
<feature type="transmembrane region" description="Helical" evidence="8">
    <location>
        <begin position="427"/>
        <end position="451"/>
    </location>
</feature>
<evidence type="ECO:0000256" key="6">
    <source>
        <dbReference type="ARBA" id="ARBA00023136"/>
    </source>
</evidence>
<dbReference type="PANTHER" id="PTHR48020:SF25">
    <property type="entry name" value="SUGAR TRANSPORTER, PUTATIVE (AFU_ORTHOLOGUE AFUA_7G05830)-RELATED"/>
    <property type="match status" value="1"/>
</dbReference>
<evidence type="ECO:0000256" key="7">
    <source>
        <dbReference type="ARBA" id="ARBA00049119"/>
    </source>
</evidence>
<evidence type="ECO:0000256" key="1">
    <source>
        <dbReference type="ARBA" id="ARBA00004141"/>
    </source>
</evidence>
<gene>
    <name evidence="10" type="ORF">BS47DRAFT_1368232</name>
</gene>
<keyword evidence="3" id="KW-0813">Transport</keyword>
<keyword evidence="4 8" id="KW-0812">Transmembrane</keyword>
<feature type="transmembrane region" description="Helical" evidence="8">
    <location>
        <begin position="525"/>
        <end position="544"/>
    </location>
</feature>
<organism evidence="10 11">
    <name type="scientific">Hydnum rufescens UP504</name>
    <dbReference type="NCBI Taxonomy" id="1448309"/>
    <lineage>
        <taxon>Eukaryota</taxon>
        <taxon>Fungi</taxon>
        <taxon>Dikarya</taxon>
        <taxon>Basidiomycota</taxon>
        <taxon>Agaricomycotina</taxon>
        <taxon>Agaricomycetes</taxon>
        <taxon>Cantharellales</taxon>
        <taxon>Hydnaceae</taxon>
        <taxon>Hydnum</taxon>
    </lineage>
</organism>
<evidence type="ECO:0000256" key="5">
    <source>
        <dbReference type="ARBA" id="ARBA00022989"/>
    </source>
</evidence>
<name>A0A9P6AH51_9AGAM</name>
<feature type="transmembrane region" description="Helical" evidence="8">
    <location>
        <begin position="286"/>
        <end position="308"/>
    </location>
</feature>
<evidence type="ECO:0000256" key="3">
    <source>
        <dbReference type="ARBA" id="ARBA00022448"/>
    </source>
</evidence>
<feature type="domain" description="Major facilitator superfamily (MFS) profile" evidence="9">
    <location>
        <begin position="111"/>
        <end position="548"/>
    </location>
</feature>
<dbReference type="GO" id="GO:0015798">
    <property type="term" value="P:myo-inositol transport"/>
    <property type="evidence" value="ECO:0007669"/>
    <property type="project" value="UniProtKB-ARBA"/>
</dbReference>
<comment type="caution">
    <text evidence="10">The sequence shown here is derived from an EMBL/GenBank/DDBJ whole genome shotgun (WGS) entry which is preliminary data.</text>
</comment>
<accession>A0A9P6AH51</accession>
<dbReference type="OrthoDB" id="5290825at2759"/>
<evidence type="ECO:0000259" key="9">
    <source>
        <dbReference type="PROSITE" id="PS50850"/>
    </source>
</evidence>
<dbReference type="Pfam" id="PF00083">
    <property type="entry name" value="Sugar_tr"/>
    <property type="match status" value="2"/>
</dbReference>
<keyword evidence="5 8" id="KW-1133">Transmembrane helix</keyword>
<dbReference type="InterPro" id="IPR036259">
    <property type="entry name" value="MFS_trans_sf"/>
</dbReference>
<evidence type="ECO:0000313" key="10">
    <source>
        <dbReference type="EMBL" id="KAF9505214.1"/>
    </source>
</evidence>
<feature type="transmembrane region" description="Helical" evidence="8">
    <location>
        <begin position="160"/>
        <end position="180"/>
    </location>
</feature>
<dbReference type="EMBL" id="MU129166">
    <property type="protein sequence ID" value="KAF9505214.1"/>
    <property type="molecule type" value="Genomic_DNA"/>
</dbReference>
<feature type="transmembrane region" description="Helical" evidence="8">
    <location>
        <begin position="395"/>
        <end position="415"/>
    </location>
</feature>
<dbReference type="InterPro" id="IPR050814">
    <property type="entry name" value="Myo-inositol_Transporter"/>
</dbReference>
<proteinExistence type="inferred from homology"/>
<dbReference type="InterPro" id="IPR020846">
    <property type="entry name" value="MFS_dom"/>
</dbReference>
<evidence type="ECO:0000256" key="8">
    <source>
        <dbReference type="SAM" id="Phobius"/>
    </source>
</evidence>
<comment type="catalytic activity">
    <reaction evidence="7">
        <text>myo-inositol(out) + H(+)(out) = myo-inositol(in) + H(+)(in)</text>
        <dbReference type="Rhea" id="RHEA:60364"/>
        <dbReference type="ChEBI" id="CHEBI:15378"/>
        <dbReference type="ChEBI" id="CHEBI:17268"/>
    </reaction>
</comment>
<feature type="transmembrane region" description="Helical" evidence="8">
    <location>
        <begin position="252"/>
        <end position="274"/>
    </location>
</feature>
<dbReference type="PANTHER" id="PTHR48020">
    <property type="entry name" value="PROTON MYO-INOSITOL COTRANSPORTER"/>
    <property type="match status" value="1"/>
</dbReference>
<dbReference type="Gene3D" id="1.20.1250.20">
    <property type="entry name" value="MFS general substrate transporter like domains"/>
    <property type="match status" value="2"/>
</dbReference>
<dbReference type="PROSITE" id="PS50850">
    <property type="entry name" value="MFS"/>
    <property type="match status" value="1"/>
</dbReference>
<dbReference type="GO" id="GO:0015791">
    <property type="term" value="P:polyol transmembrane transport"/>
    <property type="evidence" value="ECO:0007669"/>
    <property type="project" value="UniProtKB-ARBA"/>
</dbReference>
<sequence>MSDHEKKDIQRGEIEHHAPPIDEMTAINQRLANPLAVRKSHAELESDAEQFAKQFGLVEHLEELKKGAIIAQDPEVMEAFDKLDQLDESDKNVLLRERTHRWNQPKTLYALVVLCSMAAAVQGMDESVINGAQLFFPQQFNISTDIAVVGSIKTQQHNEWILGLVTGAPYLCCAVLGCWLTAPLNDLFGRRGTIFITATLSWLTCFWSGVTNSWGHLFAARFVLGLGIGPKSTTVPVYSAECAPANIRGAMVMMWQMWTAFGIMLGYVMSLAFYHVKDTHNITGLSWRLMLGSAGFPAIIVMAQVYLLPESPRWLMKKGRYEEAFDSLRRLRNSKLQAARDLYCRAFLTCYPVNALTPCPTKDIHVLLEEEKLVTRNRNLALELFTIPRNRRASLASFIVMYMQQFCGVNVIAYYSSTIFRLGGFSVINALLGSWGFGMACLLITGFAFYIDPLPSSGSYRHDCLRRLFLLPGEGPVPFTYSAEAFPLYIRDVGMSFATATTWLFNFIVALTFPRLLSAFTPQGAFGWYAAWNMIGWLLILLFVPETKSLSLEELDQVFNVPTRKQAAYGVKSLPHAIRKYLFRQNVPEMPPLYDRGDYILSQKQQIEEQGVKYLNITNYVVPTFYDLTYLFSLDLLFTGRLFLDVTPSGEVQFTLIVMVLTEMQAFDSYQ</sequence>
<evidence type="ECO:0000256" key="4">
    <source>
        <dbReference type="ARBA" id="ARBA00022692"/>
    </source>
</evidence>
<reference evidence="10" key="1">
    <citation type="journal article" date="2020" name="Nat. Commun.">
        <title>Large-scale genome sequencing of mycorrhizal fungi provides insights into the early evolution of symbiotic traits.</title>
        <authorList>
            <person name="Miyauchi S."/>
            <person name="Kiss E."/>
            <person name="Kuo A."/>
            <person name="Drula E."/>
            <person name="Kohler A."/>
            <person name="Sanchez-Garcia M."/>
            <person name="Morin E."/>
            <person name="Andreopoulos B."/>
            <person name="Barry K.W."/>
            <person name="Bonito G."/>
            <person name="Buee M."/>
            <person name="Carver A."/>
            <person name="Chen C."/>
            <person name="Cichocki N."/>
            <person name="Clum A."/>
            <person name="Culley D."/>
            <person name="Crous P.W."/>
            <person name="Fauchery L."/>
            <person name="Girlanda M."/>
            <person name="Hayes R.D."/>
            <person name="Keri Z."/>
            <person name="LaButti K."/>
            <person name="Lipzen A."/>
            <person name="Lombard V."/>
            <person name="Magnuson J."/>
            <person name="Maillard F."/>
            <person name="Murat C."/>
            <person name="Nolan M."/>
            <person name="Ohm R.A."/>
            <person name="Pangilinan J."/>
            <person name="Pereira M.F."/>
            <person name="Perotto S."/>
            <person name="Peter M."/>
            <person name="Pfister S."/>
            <person name="Riley R."/>
            <person name="Sitrit Y."/>
            <person name="Stielow J.B."/>
            <person name="Szollosi G."/>
            <person name="Zifcakova L."/>
            <person name="Stursova M."/>
            <person name="Spatafora J.W."/>
            <person name="Tedersoo L."/>
            <person name="Vaario L.M."/>
            <person name="Yamada A."/>
            <person name="Yan M."/>
            <person name="Wang P."/>
            <person name="Xu J."/>
            <person name="Bruns T."/>
            <person name="Baldrian P."/>
            <person name="Vilgalys R."/>
            <person name="Dunand C."/>
            <person name="Henrissat B."/>
            <person name="Grigoriev I.V."/>
            <person name="Hibbett D."/>
            <person name="Nagy L.G."/>
            <person name="Martin F.M."/>
        </authorList>
    </citation>
    <scope>NUCLEOTIDE SEQUENCE</scope>
    <source>
        <strain evidence="10">UP504</strain>
    </source>
</reference>
<dbReference type="Proteomes" id="UP000886523">
    <property type="component" value="Unassembled WGS sequence"/>
</dbReference>
<dbReference type="AlphaFoldDB" id="A0A9P6AH51"/>
<feature type="transmembrane region" description="Helical" evidence="8">
    <location>
        <begin position="222"/>
        <end position="240"/>
    </location>
</feature>
<protein>
    <recommendedName>
        <fullName evidence="9">Major facilitator superfamily (MFS) profile domain-containing protein</fullName>
    </recommendedName>
</protein>
<dbReference type="SUPFAM" id="SSF103473">
    <property type="entry name" value="MFS general substrate transporter"/>
    <property type="match status" value="1"/>
</dbReference>
<evidence type="ECO:0000313" key="11">
    <source>
        <dbReference type="Proteomes" id="UP000886523"/>
    </source>
</evidence>
<feature type="transmembrane region" description="Helical" evidence="8">
    <location>
        <begin position="192"/>
        <end position="210"/>
    </location>
</feature>
<evidence type="ECO:0000256" key="2">
    <source>
        <dbReference type="ARBA" id="ARBA00010992"/>
    </source>
</evidence>
<dbReference type="GO" id="GO:0022857">
    <property type="term" value="F:transmembrane transporter activity"/>
    <property type="evidence" value="ECO:0007669"/>
    <property type="project" value="InterPro"/>
</dbReference>
<keyword evidence="6 8" id="KW-0472">Membrane</keyword>
<keyword evidence="11" id="KW-1185">Reference proteome</keyword>
<comment type="subcellular location">
    <subcellularLocation>
        <location evidence="1">Membrane</location>
        <topology evidence="1">Multi-pass membrane protein</topology>
    </subcellularLocation>
</comment>
<dbReference type="GO" id="GO:0016020">
    <property type="term" value="C:membrane"/>
    <property type="evidence" value="ECO:0007669"/>
    <property type="project" value="UniProtKB-SubCell"/>
</dbReference>